<sequence length="391" mass="42172">MDASEFEFPPDQLDDDVAAGISAFPASAPSLSNAPFVYAPQSFPLSVLAQMPVDQLPPTQPSNPQKFSIGQVMRGALSTAHMRSSAGGSGGGNLPRPPTSISPLPFASYARSSDSRRHSPYLAAGHPPQRSVSSDEEERDGGAEAGVAQPTSDGDGERDGTHGFRETAIAVPPLSGRPARIDWSEGEVRSFYRALSEYGTDFGAIAVLFPRRSRSDIKRLYQREMRLKPTEVQQALNQKSPIDMKVFQERYEAKKKEAQVPVATKKLTVEELALVDEIESGMPVRASSTVNIGEAEAVLPPAALDAGEEATAAPTGAKPRKRKRDVVAADDAKEVAEAAKKTRREQPQHLDSGNETLFDMAMRHDREDNVPLGSLFGSLATPLDDTDFAFE</sequence>
<dbReference type="OMA" id="NEFEFPP"/>
<organism evidence="3 4">
    <name type="scientific">Leptomonas pyrrhocoris</name>
    <name type="common">Firebug parasite</name>
    <dbReference type="NCBI Taxonomy" id="157538"/>
    <lineage>
        <taxon>Eukaryota</taxon>
        <taxon>Discoba</taxon>
        <taxon>Euglenozoa</taxon>
        <taxon>Kinetoplastea</taxon>
        <taxon>Metakinetoplastina</taxon>
        <taxon>Trypanosomatida</taxon>
        <taxon>Trypanosomatidae</taxon>
        <taxon>Leishmaniinae</taxon>
        <taxon>Leptomonas</taxon>
    </lineage>
</organism>
<dbReference type="GO" id="GO:0070898">
    <property type="term" value="P:RNA polymerase III preinitiation complex assembly"/>
    <property type="evidence" value="ECO:0007669"/>
    <property type="project" value="TreeGrafter"/>
</dbReference>
<gene>
    <name evidence="3" type="ORF">ABB37_04105</name>
</gene>
<evidence type="ECO:0000313" key="3">
    <source>
        <dbReference type="EMBL" id="KPA81848.1"/>
    </source>
</evidence>
<dbReference type="AlphaFoldDB" id="A0A0N0DWI2"/>
<dbReference type="Proteomes" id="UP000037923">
    <property type="component" value="Unassembled WGS sequence"/>
</dbReference>
<feature type="compositionally biased region" description="Basic and acidic residues" evidence="1">
    <location>
        <begin position="325"/>
        <end position="348"/>
    </location>
</feature>
<dbReference type="InterPro" id="IPR009057">
    <property type="entry name" value="Homeodomain-like_sf"/>
</dbReference>
<dbReference type="SUPFAM" id="SSF46689">
    <property type="entry name" value="Homeodomain-like"/>
    <property type="match status" value="1"/>
</dbReference>
<reference evidence="3 4" key="1">
    <citation type="submission" date="2015-07" db="EMBL/GenBank/DDBJ databases">
        <title>High-quality genome of monoxenous trypanosomatid Leptomonas pyrrhocoris.</title>
        <authorList>
            <person name="Flegontov P."/>
            <person name="Butenko A."/>
            <person name="Firsov S."/>
            <person name="Vlcek C."/>
            <person name="Logacheva M.D."/>
            <person name="Field M."/>
            <person name="Filatov D."/>
            <person name="Flegontova O."/>
            <person name="Gerasimov E."/>
            <person name="Jackson A.P."/>
            <person name="Kelly S."/>
            <person name="Opperdoes F."/>
            <person name="O'Reilly A."/>
            <person name="Votypka J."/>
            <person name="Yurchenko V."/>
            <person name="Lukes J."/>
        </authorList>
    </citation>
    <scope>NUCLEOTIDE SEQUENCE [LARGE SCALE GENOMIC DNA]</scope>
    <source>
        <strain evidence="3">H10</strain>
    </source>
</reference>
<feature type="compositionally biased region" description="Basic and acidic residues" evidence="1">
    <location>
        <begin position="155"/>
        <end position="165"/>
    </location>
</feature>
<dbReference type="PANTHER" id="PTHR22929">
    <property type="entry name" value="RNA POLYMERASE III TRANSCRIPTION INITIATION FACTOR B"/>
    <property type="match status" value="1"/>
</dbReference>
<dbReference type="GO" id="GO:0001156">
    <property type="term" value="F:TFIIIC-class transcription factor complex binding"/>
    <property type="evidence" value="ECO:0007669"/>
    <property type="project" value="TreeGrafter"/>
</dbReference>
<dbReference type="OrthoDB" id="272624at2759"/>
<dbReference type="InterPro" id="IPR039467">
    <property type="entry name" value="TFIIIB_B''_Myb"/>
</dbReference>
<dbReference type="EMBL" id="LGTL01000006">
    <property type="protein sequence ID" value="KPA81849.1"/>
    <property type="molecule type" value="Genomic_DNA"/>
</dbReference>
<comment type="caution">
    <text evidence="3">The sequence shown here is derived from an EMBL/GenBank/DDBJ whole genome shotgun (WGS) entry which is preliminary data.</text>
</comment>
<dbReference type="CDD" id="cd00167">
    <property type="entry name" value="SANT"/>
    <property type="match status" value="1"/>
</dbReference>
<feature type="domain" description="Myb-like" evidence="2">
    <location>
        <begin position="179"/>
        <end position="227"/>
    </location>
</feature>
<dbReference type="SMART" id="SM00717">
    <property type="entry name" value="SANT"/>
    <property type="match status" value="1"/>
</dbReference>
<feature type="region of interest" description="Disordered" evidence="1">
    <location>
        <begin position="305"/>
        <end position="353"/>
    </location>
</feature>
<dbReference type="RefSeq" id="XP_015660288.1">
    <property type="nucleotide sequence ID" value="XM_015801668.1"/>
</dbReference>
<dbReference type="RefSeq" id="XP_015660287.1">
    <property type="nucleotide sequence ID" value="XM_015801667.1"/>
</dbReference>
<name>A0A0N0DWI2_LEPPY</name>
<keyword evidence="4" id="KW-1185">Reference proteome</keyword>
<dbReference type="Pfam" id="PF15963">
    <property type="entry name" value="Myb_DNA-bind_7"/>
    <property type="match status" value="1"/>
</dbReference>
<protein>
    <recommendedName>
        <fullName evidence="2">Myb-like domain-containing protein</fullName>
    </recommendedName>
</protein>
<dbReference type="GeneID" id="26904396"/>
<feature type="compositionally biased region" description="Low complexity" evidence="1">
    <location>
        <begin position="305"/>
        <end position="317"/>
    </location>
</feature>
<evidence type="ECO:0000313" key="4">
    <source>
        <dbReference type="Proteomes" id="UP000037923"/>
    </source>
</evidence>
<dbReference type="Gene3D" id="1.10.10.60">
    <property type="entry name" value="Homeodomain-like"/>
    <property type="match status" value="1"/>
</dbReference>
<dbReference type="VEuPathDB" id="TriTrypDB:LpyrH10_06_4750"/>
<accession>A0A0N0DWI2</accession>
<evidence type="ECO:0000256" key="1">
    <source>
        <dbReference type="SAM" id="MobiDB-lite"/>
    </source>
</evidence>
<dbReference type="GO" id="GO:0000126">
    <property type="term" value="C:transcription factor TFIIIB complex"/>
    <property type="evidence" value="ECO:0007669"/>
    <property type="project" value="TreeGrafter"/>
</dbReference>
<feature type="region of interest" description="Disordered" evidence="1">
    <location>
        <begin position="81"/>
        <end position="171"/>
    </location>
</feature>
<dbReference type="EMBL" id="LGTL01000006">
    <property type="protein sequence ID" value="KPA81848.1"/>
    <property type="molecule type" value="Genomic_DNA"/>
</dbReference>
<evidence type="ECO:0000259" key="2">
    <source>
        <dbReference type="SMART" id="SM00717"/>
    </source>
</evidence>
<dbReference type="PANTHER" id="PTHR22929:SF0">
    <property type="entry name" value="TRANSCRIPTION FACTOR TFIIIB COMPONENT B'' HOMOLOG"/>
    <property type="match status" value="1"/>
</dbReference>
<proteinExistence type="predicted"/>
<dbReference type="InterPro" id="IPR001005">
    <property type="entry name" value="SANT/Myb"/>
</dbReference>